<evidence type="ECO:0000259" key="3">
    <source>
        <dbReference type="Pfam" id="PF01425"/>
    </source>
</evidence>
<protein>
    <submittedName>
        <fullName evidence="4">Amidase</fullName>
    </submittedName>
</protein>
<feature type="region of interest" description="Disordered" evidence="1">
    <location>
        <begin position="159"/>
        <end position="181"/>
    </location>
</feature>
<proteinExistence type="predicted"/>
<evidence type="ECO:0000256" key="2">
    <source>
        <dbReference type="SAM" id="SignalP"/>
    </source>
</evidence>
<reference evidence="4" key="2">
    <citation type="submission" date="2020-09" db="EMBL/GenBank/DDBJ databases">
        <authorList>
            <person name="Sun Q."/>
            <person name="Ohkuma M."/>
        </authorList>
    </citation>
    <scope>NUCLEOTIDE SEQUENCE</scope>
    <source>
        <strain evidence="4">JCM 13306</strain>
    </source>
</reference>
<feature type="signal peptide" evidence="2">
    <location>
        <begin position="1"/>
        <end position="21"/>
    </location>
</feature>
<feature type="region of interest" description="Disordered" evidence="1">
    <location>
        <begin position="515"/>
        <end position="550"/>
    </location>
</feature>
<dbReference type="PANTHER" id="PTHR42678:SF34">
    <property type="entry name" value="OS04G0183300 PROTEIN"/>
    <property type="match status" value="1"/>
</dbReference>
<sequence length="550" mass="56952">MQLRRGSATTLAALLSLACIAAPGRAQTAFDLETASIADINRAIDSGALTSERLVQLSLARIRAYDPHLHAIIGLNPHALEQARMLDAERRSQGRRSPLHGIPVLVKDNINTRDLPTTLGFYGLKGAIPKADATVVARLRKAGAIILAKANLSELASGPPLSSLGGQTRNPHDPAYSPAGSSNGTAVGVAAGYAPVGIATDTTGSARWPAATNGVVGLRPSTGALSYAGIQPNAPTLDTVGTMARSVADAALVFAVLEGTDGAGDGNGPTPTGTLPGLRADALRGARIGFPRRDFSGDDPAVDAVMGDALAQLEAAGATVVDVELPFWLPRLAGDLQSIIVRTESAPSLDAYLAASFPPGFPRSHAQILAMSEALNAAPPAGATPNPGRLDGYRDEARAPASTDAYYQAAVREGLQFVRASMRAVLVQNRLDAIVYPTQTMRINRIGEAPARNSRGLFGNHGPVLASLAGWPELTVPAGATPEGLPVGISFLGPASSESRLLGYGFAFEQKTHALRQPAQTPPLAGDRFTYAGPAQETTTQGSRASPQRP</sequence>
<dbReference type="PANTHER" id="PTHR42678">
    <property type="entry name" value="AMIDASE"/>
    <property type="match status" value="1"/>
</dbReference>
<name>A0A919FCD0_9XANT</name>
<dbReference type="RefSeq" id="WP_140724772.1">
    <property type="nucleotide sequence ID" value="NZ_BNBA01000044.1"/>
</dbReference>
<evidence type="ECO:0000313" key="5">
    <source>
        <dbReference type="Proteomes" id="UP000623958"/>
    </source>
</evidence>
<dbReference type="Pfam" id="PF01425">
    <property type="entry name" value="Amidase"/>
    <property type="match status" value="1"/>
</dbReference>
<gene>
    <name evidence="4" type="primary">amiE</name>
    <name evidence="4" type="ORF">GCM10009090_35370</name>
</gene>
<dbReference type="SUPFAM" id="SSF75304">
    <property type="entry name" value="Amidase signature (AS) enzymes"/>
    <property type="match status" value="1"/>
</dbReference>
<dbReference type="InterPro" id="IPR036928">
    <property type="entry name" value="AS_sf"/>
</dbReference>
<organism evidence="4 5">
    <name type="scientific">Xanthomonas boreopolis</name>
    <dbReference type="NCBI Taxonomy" id="86183"/>
    <lineage>
        <taxon>Bacteria</taxon>
        <taxon>Pseudomonadati</taxon>
        <taxon>Pseudomonadota</taxon>
        <taxon>Gammaproteobacteria</taxon>
        <taxon>Lysobacterales</taxon>
        <taxon>Lysobacteraceae</taxon>
        <taxon>Xanthomonas</taxon>
    </lineage>
</organism>
<dbReference type="EMBL" id="BNBA01000044">
    <property type="protein sequence ID" value="GHH60243.1"/>
    <property type="molecule type" value="Genomic_DNA"/>
</dbReference>
<feature type="chain" id="PRO_5037197019" evidence="2">
    <location>
        <begin position="22"/>
        <end position="550"/>
    </location>
</feature>
<feature type="domain" description="Amidase" evidence="3">
    <location>
        <begin position="54"/>
        <end position="502"/>
    </location>
</feature>
<dbReference type="AlphaFoldDB" id="A0A919FCD0"/>
<dbReference type="InterPro" id="IPR023631">
    <property type="entry name" value="Amidase_dom"/>
</dbReference>
<dbReference type="PROSITE" id="PS51257">
    <property type="entry name" value="PROKAR_LIPOPROTEIN"/>
    <property type="match status" value="1"/>
</dbReference>
<keyword evidence="2" id="KW-0732">Signal</keyword>
<dbReference type="Gene3D" id="3.90.1300.10">
    <property type="entry name" value="Amidase signature (AS) domain"/>
    <property type="match status" value="1"/>
</dbReference>
<comment type="caution">
    <text evidence="4">The sequence shown here is derived from an EMBL/GenBank/DDBJ whole genome shotgun (WGS) entry which is preliminary data.</text>
</comment>
<reference evidence="4" key="1">
    <citation type="journal article" date="2014" name="Int. J. Syst. Evol. Microbiol.">
        <title>Complete genome sequence of Corynebacterium casei LMG S-19264T (=DSM 44701T), isolated from a smear-ripened cheese.</title>
        <authorList>
            <consortium name="US DOE Joint Genome Institute (JGI-PGF)"/>
            <person name="Walter F."/>
            <person name="Albersmeier A."/>
            <person name="Kalinowski J."/>
            <person name="Ruckert C."/>
        </authorList>
    </citation>
    <scope>NUCLEOTIDE SEQUENCE</scope>
    <source>
        <strain evidence="4">JCM 13306</strain>
    </source>
</reference>
<evidence type="ECO:0000256" key="1">
    <source>
        <dbReference type="SAM" id="MobiDB-lite"/>
    </source>
</evidence>
<keyword evidence="5" id="KW-1185">Reference proteome</keyword>
<dbReference type="Proteomes" id="UP000623958">
    <property type="component" value="Unassembled WGS sequence"/>
</dbReference>
<feature type="compositionally biased region" description="Polar residues" evidence="1">
    <location>
        <begin position="536"/>
        <end position="550"/>
    </location>
</feature>
<accession>A0A919FCD0</accession>
<evidence type="ECO:0000313" key="4">
    <source>
        <dbReference type="EMBL" id="GHH60243.1"/>
    </source>
</evidence>